<proteinExistence type="predicted"/>
<feature type="compositionally biased region" description="Basic and acidic residues" evidence="1">
    <location>
        <begin position="14"/>
        <end position="26"/>
    </location>
</feature>
<dbReference type="AlphaFoldDB" id="A0A8J2SY45"/>
<dbReference type="Proteomes" id="UP000789595">
    <property type="component" value="Unassembled WGS sequence"/>
</dbReference>
<dbReference type="EMBL" id="CAKKNE010000005">
    <property type="protein sequence ID" value="CAH0377629.1"/>
    <property type="molecule type" value="Genomic_DNA"/>
</dbReference>
<name>A0A8J2SY45_9STRA</name>
<evidence type="ECO:0000313" key="2">
    <source>
        <dbReference type="EMBL" id="CAH0377629.1"/>
    </source>
</evidence>
<gene>
    <name evidence="2" type="ORF">PECAL_5P21670</name>
</gene>
<accession>A0A8J2SY45</accession>
<comment type="caution">
    <text evidence="2">The sequence shown here is derived from an EMBL/GenBank/DDBJ whole genome shotgun (WGS) entry which is preliminary data.</text>
</comment>
<reference evidence="2" key="1">
    <citation type="submission" date="2021-11" db="EMBL/GenBank/DDBJ databases">
        <authorList>
            <consortium name="Genoscope - CEA"/>
            <person name="William W."/>
        </authorList>
    </citation>
    <scope>NUCLEOTIDE SEQUENCE</scope>
</reference>
<organism evidence="2 3">
    <name type="scientific">Pelagomonas calceolata</name>
    <dbReference type="NCBI Taxonomy" id="35677"/>
    <lineage>
        <taxon>Eukaryota</taxon>
        <taxon>Sar</taxon>
        <taxon>Stramenopiles</taxon>
        <taxon>Ochrophyta</taxon>
        <taxon>Pelagophyceae</taxon>
        <taxon>Pelagomonadales</taxon>
        <taxon>Pelagomonadaceae</taxon>
        <taxon>Pelagomonas</taxon>
    </lineage>
</organism>
<feature type="non-terminal residue" evidence="2">
    <location>
        <position position="1"/>
    </location>
</feature>
<sequence length="270" mass="29480">AAHLSASGRPPPDASRRDSTRSEAQRCRSTGAAAPWLLGAAYIKLCSSMQPLAASTPLAYQEDNPKPEDSAAYARYHKYKGAQTFEAFLQSGGTLRDLRKDKKNGYVAVDANMDGAEALVKKLTAPKSLVPRWRAMKRIQNDLAAFDTGVDPGGEYVQPKPSFMDPIGDVPRRAPLFHSTRRRRPPPAELLRHRALVRTALSTPGFDGADKIAKAGNGGQKLCWPAMPLESTYRLRAPPTPAQVEAMRLRETEPLVMEPWRPAGAGLRAV</sequence>
<evidence type="ECO:0000313" key="3">
    <source>
        <dbReference type="Proteomes" id="UP000789595"/>
    </source>
</evidence>
<protein>
    <submittedName>
        <fullName evidence="2">Uncharacterized protein</fullName>
    </submittedName>
</protein>
<dbReference type="OrthoDB" id="1658288at2759"/>
<keyword evidence="3" id="KW-1185">Reference proteome</keyword>
<feature type="region of interest" description="Disordered" evidence="1">
    <location>
        <begin position="1"/>
        <end position="29"/>
    </location>
</feature>
<evidence type="ECO:0000256" key="1">
    <source>
        <dbReference type="SAM" id="MobiDB-lite"/>
    </source>
</evidence>